<name>A0A1C4GLL3_9ENTR</name>
<reference evidence="3" key="1">
    <citation type="submission" date="2016-08" db="EMBL/GenBank/DDBJ databases">
        <authorList>
            <person name="Varghese N."/>
            <person name="Submissions Spin"/>
        </authorList>
    </citation>
    <scope>NUCLEOTIDE SEQUENCE [LARGE SCALE GENOMIC DNA]</scope>
    <source>
        <strain evidence="3">REICA_142</strain>
    </source>
</reference>
<evidence type="ECO:0000313" key="3">
    <source>
        <dbReference type="Proteomes" id="UP000198515"/>
    </source>
</evidence>
<accession>A0A1C4GLL3</accession>
<organism evidence="2 3">
    <name type="scientific">Kosakonia oryziphila</name>
    <dbReference type="NCBI Taxonomy" id="1005667"/>
    <lineage>
        <taxon>Bacteria</taxon>
        <taxon>Pseudomonadati</taxon>
        <taxon>Pseudomonadota</taxon>
        <taxon>Gammaproteobacteria</taxon>
        <taxon>Enterobacterales</taxon>
        <taxon>Enterobacteriaceae</taxon>
        <taxon>Kosakonia</taxon>
    </lineage>
</organism>
<feature type="domain" description="NAD(P)-binding" evidence="1">
    <location>
        <begin position="7"/>
        <end position="77"/>
    </location>
</feature>
<protein>
    <submittedName>
        <fullName evidence="2">Nucleoside-diphosphate-sugar epimerase</fullName>
    </submittedName>
</protein>
<gene>
    <name evidence="2" type="ORF">GA0061070_10838</name>
</gene>
<keyword evidence="3" id="KW-1185">Reference proteome</keyword>
<dbReference type="SUPFAM" id="SSF51735">
    <property type="entry name" value="NAD(P)-binding Rossmann-fold domains"/>
    <property type="match status" value="1"/>
</dbReference>
<dbReference type="GO" id="GO:0004029">
    <property type="term" value="F:aldehyde dehydrogenase (NAD+) activity"/>
    <property type="evidence" value="ECO:0007669"/>
    <property type="project" value="TreeGrafter"/>
</dbReference>
<dbReference type="InterPro" id="IPR051783">
    <property type="entry name" value="NAD(P)-dependent_oxidoreduct"/>
</dbReference>
<dbReference type="Pfam" id="PF13460">
    <property type="entry name" value="NAD_binding_10"/>
    <property type="match status" value="1"/>
</dbReference>
<dbReference type="InterPro" id="IPR036291">
    <property type="entry name" value="NAD(P)-bd_dom_sf"/>
</dbReference>
<dbReference type="InterPro" id="IPR016040">
    <property type="entry name" value="NAD(P)-bd_dom"/>
</dbReference>
<evidence type="ECO:0000313" key="2">
    <source>
        <dbReference type="EMBL" id="SCC69099.1"/>
    </source>
</evidence>
<dbReference type="GO" id="GO:0005737">
    <property type="term" value="C:cytoplasm"/>
    <property type="evidence" value="ECO:0007669"/>
    <property type="project" value="TreeGrafter"/>
</dbReference>
<dbReference type="PANTHER" id="PTHR48079">
    <property type="entry name" value="PROTEIN YEEZ"/>
    <property type="match status" value="1"/>
</dbReference>
<dbReference type="RefSeq" id="WP_090138875.1">
    <property type="nucleotide sequence ID" value="NZ_FMBC01000083.1"/>
</dbReference>
<sequence>MHVFLTGATGWVGATVAAELLAAGHQVSGLARNRDKAQALLAAGGQVVYGTLDDHDVLFAAAAKADAVIHTAFNHDFSRFTESCVQDQRAIEVLGEALLGSERPLLVTSGLARLVQGRLATEADKPAEGPDFPRRSEQTAQALVEKGVRAASVRLAPTVHGVGDHGFVPILIALAKQTGVAAWPAEANNHWAAVHRIDAAKVYRLALESGVTQPVYHAVAEEAIAMRDIAIAIGKMLGLPAEPREAAHFGWFARFAAGEMSASSERTREVLGWQPTQRTLLDDLSDEAYYANS</sequence>
<dbReference type="EMBL" id="FMBC01000083">
    <property type="protein sequence ID" value="SCC69099.1"/>
    <property type="molecule type" value="Genomic_DNA"/>
</dbReference>
<dbReference type="Proteomes" id="UP000198515">
    <property type="component" value="Unassembled WGS sequence"/>
</dbReference>
<dbReference type="AlphaFoldDB" id="A0A1C4GLL3"/>
<evidence type="ECO:0000259" key="1">
    <source>
        <dbReference type="Pfam" id="PF13460"/>
    </source>
</evidence>
<dbReference type="PANTHER" id="PTHR48079:SF6">
    <property type="entry name" value="NAD(P)-BINDING DOMAIN-CONTAINING PROTEIN-RELATED"/>
    <property type="match status" value="1"/>
</dbReference>
<proteinExistence type="predicted"/>
<dbReference type="Gene3D" id="3.40.50.720">
    <property type="entry name" value="NAD(P)-binding Rossmann-like Domain"/>
    <property type="match status" value="1"/>
</dbReference>
<dbReference type="OrthoDB" id="9787292at2"/>
<dbReference type="CDD" id="cd05262">
    <property type="entry name" value="SDR_a7"/>
    <property type="match status" value="1"/>
</dbReference>